<evidence type="ECO:0000256" key="5">
    <source>
        <dbReference type="ARBA" id="ARBA00022801"/>
    </source>
</evidence>
<feature type="binding site" evidence="7">
    <location>
        <position position="123"/>
    </location>
    <ligand>
        <name>Zn(2+)</name>
        <dbReference type="ChEBI" id="CHEBI:29105"/>
        <note>catalytic</note>
    </ligand>
</feature>
<dbReference type="PANTHER" id="PTHR46986">
    <property type="entry name" value="ENDORIBONUCLEASE YBEY, CHLOROPLASTIC"/>
    <property type="match status" value="1"/>
</dbReference>
<dbReference type="InterPro" id="IPR023091">
    <property type="entry name" value="MetalPrtase_cat_dom_sf_prd"/>
</dbReference>
<keyword evidence="3 7" id="KW-0479">Metal-binding</keyword>
<feature type="binding site" evidence="7">
    <location>
        <position position="113"/>
    </location>
    <ligand>
        <name>Zn(2+)</name>
        <dbReference type="ChEBI" id="CHEBI:29105"/>
        <note>catalytic</note>
    </ligand>
</feature>
<comment type="cofactor">
    <cofactor evidence="7">
        <name>Zn(2+)</name>
        <dbReference type="ChEBI" id="CHEBI:29105"/>
    </cofactor>
    <text evidence="7">Binds 1 zinc ion.</text>
</comment>
<reference evidence="8 9" key="1">
    <citation type="submission" date="2016-07" db="EMBL/GenBank/DDBJ databases">
        <title>Genome analysis of Flavihumibacter stibioxidans YS-17.</title>
        <authorList>
            <person name="Shi K."/>
            <person name="Han Y."/>
            <person name="Wang G."/>
        </authorList>
    </citation>
    <scope>NUCLEOTIDE SEQUENCE [LARGE SCALE GENOMIC DNA]</scope>
    <source>
        <strain evidence="8 9">YS-17</strain>
    </source>
</reference>
<dbReference type="SUPFAM" id="SSF55486">
    <property type="entry name" value="Metalloproteases ('zincins'), catalytic domain"/>
    <property type="match status" value="1"/>
</dbReference>
<accession>A0ABR7MCS7</accession>
<evidence type="ECO:0000313" key="9">
    <source>
        <dbReference type="Proteomes" id="UP000765802"/>
    </source>
</evidence>
<evidence type="ECO:0000313" key="8">
    <source>
        <dbReference type="EMBL" id="MBC6492830.1"/>
    </source>
</evidence>
<keyword evidence="2 7" id="KW-0540">Nuclease</keyword>
<keyword evidence="7" id="KW-0698">rRNA processing</keyword>
<dbReference type="EMBL" id="MBUA01000029">
    <property type="protein sequence ID" value="MBC6492830.1"/>
    <property type="molecule type" value="Genomic_DNA"/>
</dbReference>
<evidence type="ECO:0000256" key="3">
    <source>
        <dbReference type="ARBA" id="ARBA00022723"/>
    </source>
</evidence>
<organism evidence="8 9">
    <name type="scientific">Flavihumibacter stibioxidans</name>
    <dbReference type="NCBI Taxonomy" id="1834163"/>
    <lineage>
        <taxon>Bacteria</taxon>
        <taxon>Pseudomonadati</taxon>
        <taxon>Bacteroidota</taxon>
        <taxon>Chitinophagia</taxon>
        <taxon>Chitinophagales</taxon>
        <taxon>Chitinophagaceae</taxon>
        <taxon>Flavihumibacter</taxon>
    </lineage>
</organism>
<protein>
    <recommendedName>
        <fullName evidence="7">Endoribonuclease YbeY</fullName>
        <ecNumber evidence="7">3.1.-.-</ecNumber>
    </recommendedName>
</protein>
<evidence type="ECO:0000256" key="4">
    <source>
        <dbReference type="ARBA" id="ARBA00022759"/>
    </source>
</evidence>
<dbReference type="InterPro" id="IPR002036">
    <property type="entry name" value="YbeY"/>
</dbReference>
<dbReference type="PANTHER" id="PTHR46986:SF1">
    <property type="entry name" value="ENDORIBONUCLEASE YBEY, CHLOROPLASTIC"/>
    <property type="match status" value="1"/>
</dbReference>
<dbReference type="EC" id="3.1.-.-" evidence="7"/>
<comment type="caution">
    <text evidence="8">The sequence shown here is derived from an EMBL/GenBank/DDBJ whole genome shotgun (WGS) entry which is preliminary data.</text>
</comment>
<keyword evidence="6 7" id="KW-0862">Zinc</keyword>
<dbReference type="Pfam" id="PF02130">
    <property type="entry name" value="YbeY"/>
    <property type="match status" value="1"/>
</dbReference>
<evidence type="ECO:0000256" key="6">
    <source>
        <dbReference type="ARBA" id="ARBA00022833"/>
    </source>
</evidence>
<evidence type="ECO:0000256" key="7">
    <source>
        <dbReference type="HAMAP-Rule" id="MF_00009"/>
    </source>
</evidence>
<feature type="binding site" evidence="7">
    <location>
        <position position="117"/>
    </location>
    <ligand>
        <name>Zn(2+)</name>
        <dbReference type="ChEBI" id="CHEBI:29105"/>
        <note>catalytic</note>
    </ligand>
</feature>
<sequence length="144" mass="17216">MSKATDNIQFHYLLKGFSFQNRNQCKSFIQQLFKKEKKALDSLNFIFCSDEYLLEINRNYLNHDYYTDIITFDLSEPGQATTGEIYISIDRVRDNANNHEESFTRELHRVIFHGALHLCGYGDKTQEEEILMRKMENKYLDMYF</sequence>
<keyword evidence="4 7" id="KW-0255">Endonuclease</keyword>
<name>A0ABR7MCS7_9BACT</name>
<comment type="similarity">
    <text evidence="1 7">Belongs to the endoribonuclease YbeY family.</text>
</comment>
<evidence type="ECO:0000256" key="2">
    <source>
        <dbReference type="ARBA" id="ARBA00022722"/>
    </source>
</evidence>
<dbReference type="NCBIfam" id="TIGR00043">
    <property type="entry name" value="rRNA maturation RNase YbeY"/>
    <property type="match status" value="1"/>
</dbReference>
<dbReference type="HAMAP" id="MF_00009">
    <property type="entry name" value="Endoribonucl_YbeY"/>
    <property type="match status" value="1"/>
</dbReference>
<keyword evidence="7" id="KW-0690">Ribosome biogenesis</keyword>
<dbReference type="Gene3D" id="3.40.390.30">
    <property type="entry name" value="Metalloproteases ('zincins'), catalytic domain"/>
    <property type="match status" value="1"/>
</dbReference>
<comment type="subcellular location">
    <subcellularLocation>
        <location evidence="7">Cytoplasm</location>
    </subcellularLocation>
</comment>
<gene>
    <name evidence="7" type="primary">ybeY</name>
    <name evidence="8" type="ORF">BC349_17370</name>
</gene>
<dbReference type="Proteomes" id="UP000765802">
    <property type="component" value="Unassembled WGS sequence"/>
</dbReference>
<keyword evidence="7" id="KW-0963">Cytoplasm</keyword>
<keyword evidence="9" id="KW-1185">Reference proteome</keyword>
<proteinExistence type="inferred from homology"/>
<evidence type="ECO:0000256" key="1">
    <source>
        <dbReference type="ARBA" id="ARBA00010875"/>
    </source>
</evidence>
<keyword evidence="5 7" id="KW-0378">Hydrolase</keyword>
<comment type="function">
    <text evidence="7">Single strand-specific metallo-endoribonuclease involved in late-stage 70S ribosome quality control and in maturation of the 3' terminus of the 16S rRNA.</text>
</comment>